<evidence type="ECO:0000256" key="2">
    <source>
        <dbReference type="ARBA" id="ARBA00023163"/>
    </source>
</evidence>
<proteinExistence type="predicted"/>
<dbReference type="Gene3D" id="3.30.1490.120">
    <property type="entry name" value="RNA polymerase Rpb7-like, N-terminal domain"/>
    <property type="match status" value="1"/>
</dbReference>
<dbReference type="InterPro" id="IPR036898">
    <property type="entry name" value="RNA_pol_Rpb7-like_N_sf"/>
</dbReference>
<keyword evidence="1" id="KW-0240">DNA-directed RNA polymerase</keyword>
<evidence type="ECO:0000256" key="1">
    <source>
        <dbReference type="ARBA" id="ARBA00022478"/>
    </source>
</evidence>
<name>A0A6C0I1I0_9ZZZZ</name>
<dbReference type="EMBL" id="MN740057">
    <property type="protein sequence ID" value="QHT85983.1"/>
    <property type="molecule type" value="Genomic_DNA"/>
</dbReference>
<reference evidence="3" key="1">
    <citation type="journal article" date="2020" name="Nature">
        <title>Giant virus diversity and host interactions through global metagenomics.</title>
        <authorList>
            <person name="Schulz F."/>
            <person name="Roux S."/>
            <person name="Paez-Espino D."/>
            <person name="Jungbluth S."/>
            <person name="Walsh D.A."/>
            <person name="Denef V.J."/>
            <person name="McMahon K.D."/>
            <person name="Konstantinidis K.T."/>
            <person name="Eloe-Fadrosh E.A."/>
            <person name="Kyrpides N.C."/>
            <person name="Woyke T."/>
        </authorList>
    </citation>
    <scope>NUCLEOTIDE SEQUENCE</scope>
    <source>
        <strain evidence="3">GVMAG-M-3300023184-184</strain>
    </source>
</reference>
<organism evidence="3">
    <name type="scientific">viral metagenome</name>
    <dbReference type="NCBI Taxonomy" id="1070528"/>
    <lineage>
        <taxon>unclassified sequences</taxon>
        <taxon>metagenomes</taxon>
        <taxon>organismal metagenomes</taxon>
    </lineage>
</organism>
<protein>
    <submittedName>
        <fullName evidence="3">Uncharacterized protein</fullName>
    </submittedName>
</protein>
<evidence type="ECO:0000313" key="3">
    <source>
        <dbReference type="EMBL" id="QHT85983.1"/>
    </source>
</evidence>
<dbReference type="GO" id="GO:0000428">
    <property type="term" value="C:DNA-directed RNA polymerase complex"/>
    <property type="evidence" value="ECO:0007669"/>
    <property type="project" value="UniProtKB-KW"/>
</dbReference>
<sequence>MNKTRKDKKDDLPVIYEPYMKSVLTTKVLLSITEVGKNIKQNLEKVIVSKTEDRCIVEGYIKPESVNILTYSAGKVHNGHIEFHITYECMVCHPVDGMLIECYCKTITKAGIHAEVVDKNKNIPIIVFIARDHHINNHMFDKVVDNSKLVVRVIGVRFELYDPNICVIGTLKNIVL</sequence>
<accession>A0A6C0I1I0</accession>
<dbReference type="AlphaFoldDB" id="A0A6C0I1I0"/>
<keyword evidence="2" id="KW-0804">Transcription</keyword>